<dbReference type="InterPro" id="IPR025110">
    <property type="entry name" value="AMP-bd_C"/>
</dbReference>
<feature type="domain" description="AMP-binding enzyme C-terminal" evidence="4">
    <location>
        <begin position="444"/>
        <end position="520"/>
    </location>
</feature>
<dbReference type="PANTHER" id="PTHR24096">
    <property type="entry name" value="LONG-CHAIN-FATTY-ACID--COA LIGASE"/>
    <property type="match status" value="1"/>
</dbReference>
<dbReference type="PANTHER" id="PTHR24096:SF353">
    <property type="entry name" value="GH16244P-RELATED"/>
    <property type="match status" value="1"/>
</dbReference>
<evidence type="ECO:0000256" key="2">
    <source>
        <dbReference type="ARBA" id="ARBA00023140"/>
    </source>
</evidence>
<dbReference type="InterPro" id="IPR000873">
    <property type="entry name" value="AMP-dep_synth/lig_dom"/>
</dbReference>
<keyword evidence="5" id="KW-1185">Reference proteome</keyword>
<dbReference type="Gene3D" id="3.30.300.30">
    <property type="match status" value="2"/>
</dbReference>
<dbReference type="GeneID" id="117563435"/>
<dbReference type="InterPro" id="IPR020845">
    <property type="entry name" value="AMP-binding_CS"/>
</dbReference>
<keyword evidence="2" id="KW-0576">Peroxisome</keyword>
<reference evidence="6" key="1">
    <citation type="submission" date="2025-08" db="UniProtKB">
        <authorList>
            <consortium name="RefSeq"/>
        </authorList>
    </citation>
    <scope>IDENTIFICATION</scope>
    <source>
        <strain evidence="6">15112-1751.03</strain>
        <tissue evidence="6">Whole Adult</tissue>
    </source>
</reference>
<dbReference type="Pfam" id="PF13193">
    <property type="entry name" value="AMP-binding_C"/>
    <property type="match status" value="2"/>
</dbReference>
<dbReference type="RefSeq" id="XP_034097660.1">
    <property type="nucleotide sequence ID" value="XM_034241769.2"/>
</dbReference>
<evidence type="ECO:0000259" key="4">
    <source>
        <dbReference type="Pfam" id="PF13193"/>
    </source>
</evidence>
<dbReference type="FunFam" id="3.40.50.12780:FF:000025">
    <property type="entry name" value="luciferin 4-monooxygenase"/>
    <property type="match status" value="2"/>
</dbReference>
<feature type="domain" description="AMP-dependent synthetase/ligase" evidence="3">
    <location>
        <begin position="576"/>
        <end position="932"/>
    </location>
</feature>
<dbReference type="GO" id="GO:0046949">
    <property type="term" value="P:fatty-acyl-CoA biosynthetic process"/>
    <property type="evidence" value="ECO:0007669"/>
    <property type="project" value="TreeGrafter"/>
</dbReference>
<sequence length="1074" mass="121029">MKYIPEINYNADDKVWSGQEPPAYFAKDLSVGEVIFHEMQRHLKLIAQISASENTVLTREELLLNSMRVANYLRNMKLEQSDVIGLIARNTTHITAVAYGCFFNAMAFHSLNINFEQEKIEHLFNMTKPKIIFCDGDEYEKVKAATKELNVPIVTMRNHKDGSIGIEEVLKTPVDQFFQPARPELGSKQNLVILCSSGTTGNPKAVTMPNNPADTKIFPFVTTVDVLYSPSTLDWVTGLLVTITSGIRSATRIISDKPFNPSDLLRLIKKYKVTFLMQAPPHMALMINCPEFNEDYLSSILYCIYTGAGCSLEVQQKFRQRLSPQSLFVFSYSFTEFCGVGSINLHFDQKPGSVGRLAGGYKLKILNDQRETLGPNQVGEICLHSGKYWAGYYGNPEESRKLRDSNLWYHTGDLGYVDDDGFLYIVDRKKDMLKYSGLMYYPHEIENVISQMPEVSEVCVFGVVINNEDAAAAAVVRKIGTQLEPQDVIDFVAKNVQAKHKHLNGGVFVLDDLKRTNNGKTDRRATKTYCLDKVVNNVRMKYLPEISYNADEKIWSGKEQPAYFSADLSVGQVIFHEMQRHPKLVAQISDTENTVLTREELLLNSKRVAIYLRNLDLEQSDIVGIIARNTTHIFAVAYGCFFNGMAFHSLNIIYEQETIEKLFDITKPKIIFCDGDEYEKVKEATKHLNLKIVTMRNHKDGSISIDEVLATPVDPFFLPASLEQGVNQTLAVLCSSGTTGTPKAVTVPNANVVKNILPLVTISDVLYVHSTLDWMTGLFAAITTGVQSCLRIISDEPFNPSDILRLIKKYKVTFLGQVPPHMAQMINSPEFDSDYLSSLKFYFYGGTGCSLEVQERIRRCLPPNCVFAFGYAFTELCGGGTGNFHFDQKTGSVGRLLDGVKMKILNEQNEPLGPHEVGEICLYTGRFWAGYYGNPEETRKLRDRNLWYHTGDLGYVDDDGFLFIVDRKKDMLKYNVIMYYPHEIEKVISQMPEVSEVCVFGKPNTLYGDEAAAAIVRKTGVQLDPQDVINFVAKHLQPKHMQLNGGVFIIDSLKYTSNGKTDRRATKAYCLGQR</sequence>
<evidence type="ECO:0000256" key="1">
    <source>
        <dbReference type="ARBA" id="ARBA00004275"/>
    </source>
</evidence>
<dbReference type="InterPro" id="IPR042099">
    <property type="entry name" value="ANL_N_sf"/>
</dbReference>
<dbReference type="Pfam" id="PF00501">
    <property type="entry name" value="AMP-binding"/>
    <property type="match status" value="2"/>
</dbReference>
<dbReference type="GO" id="GO:0005777">
    <property type="term" value="C:peroxisome"/>
    <property type="evidence" value="ECO:0007669"/>
    <property type="project" value="UniProtKB-SubCell"/>
</dbReference>
<feature type="domain" description="AMP-binding enzyme C-terminal" evidence="4">
    <location>
        <begin position="983"/>
        <end position="1060"/>
    </location>
</feature>
<dbReference type="OrthoDB" id="10253869at2759"/>
<dbReference type="Gene3D" id="3.40.50.12780">
    <property type="entry name" value="N-terminal domain of ligase-like"/>
    <property type="match status" value="2"/>
</dbReference>
<accession>A0A6P8WJ14</accession>
<evidence type="ECO:0000259" key="3">
    <source>
        <dbReference type="Pfam" id="PF00501"/>
    </source>
</evidence>
<dbReference type="InterPro" id="IPR045851">
    <property type="entry name" value="AMP-bd_C_sf"/>
</dbReference>
<dbReference type="CDD" id="cd05911">
    <property type="entry name" value="Firefly_Luc_like"/>
    <property type="match status" value="2"/>
</dbReference>
<name>A0A6P8WJ14_DROAB</name>
<organism evidence="5 6">
    <name type="scientific">Drosophila albomicans</name>
    <name type="common">Fruit fly</name>
    <dbReference type="NCBI Taxonomy" id="7291"/>
    <lineage>
        <taxon>Eukaryota</taxon>
        <taxon>Metazoa</taxon>
        <taxon>Ecdysozoa</taxon>
        <taxon>Arthropoda</taxon>
        <taxon>Hexapoda</taxon>
        <taxon>Insecta</taxon>
        <taxon>Pterygota</taxon>
        <taxon>Neoptera</taxon>
        <taxon>Endopterygota</taxon>
        <taxon>Diptera</taxon>
        <taxon>Brachycera</taxon>
        <taxon>Muscomorpha</taxon>
        <taxon>Ephydroidea</taxon>
        <taxon>Drosophilidae</taxon>
        <taxon>Drosophila</taxon>
    </lineage>
</organism>
<proteinExistence type="predicted"/>
<dbReference type="SUPFAM" id="SSF56801">
    <property type="entry name" value="Acetyl-CoA synthetase-like"/>
    <property type="match status" value="2"/>
</dbReference>
<gene>
    <name evidence="6" type="primary">LOC117563435</name>
</gene>
<dbReference type="AlphaFoldDB" id="A0A6P8WJ14"/>
<dbReference type="Proteomes" id="UP000515160">
    <property type="component" value="Chromosome 2L"/>
</dbReference>
<dbReference type="PROSITE" id="PS00455">
    <property type="entry name" value="AMP_BINDING"/>
    <property type="match status" value="2"/>
</dbReference>
<dbReference type="GO" id="GO:0004467">
    <property type="term" value="F:long-chain fatty acid-CoA ligase activity"/>
    <property type="evidence" value="ECO:0007669"/>
    <property type="project" value="TreeGrafter"/>
</dbReference>
<comment type="subcellular location">
    <subcellularLocation>
        <location evidence="1">Peroxisome</location>
    </subcellularLocation>
</comment>
<evidence type="ECO:0000313" key="6">
    <source>
        <dbReference type="RefSeq" id="XP_034097660.1"/>
    </source>
</evidence>
<protein>
    <submittedName>
        <fullName evidence="6">Uncharacterized protein LOC117563435</fullName>
    </submittedName>
</protein>
<evidence type="ECO:0000313" key="5">
    <source>
        <dbReference type="Proteomes" id="UP000515160"/>
    </source>
</evidence>
<feature type="domain" description="AMP-dependent synthetase/ligase" evidence="3">
    <location>
        <begin position="41"/>
        <end position="393"/>
    </location>
</feature>